<reference evidence="2 3" key="1">
    <citation type="submission" date="2018-10" db="EMBL/GenBank/DDBJ databases">
        <title>Ulvibacterium marinum gen. nov., sp. nov., a novel marine bacterium of the family Flavobacteriaceae, isolated from a culture of the green alga Ulva prolifera.</title>
        <authorList>
            <person name="Zhang Z."/>
        </authorList>
    </citation>
    <scope>NUCLEOTIDE SEQUENCE [LARGE SCALE GENOMIC DNA]</scope>
    <source>
        <strain evidence="2 3">CCMM003</strain>
    </source>
</reference>
<keyword evidence="3" id="KW-1185">Reference proteome</keyword>
<proteinExistence type="predicted"/>
<sequence>MIPITNLSIGLIQALLNILVVIPWTLKIVFQIDDFGFGFFVLPLVTPLSFFLLFGIASALEYLKKHSLSRKFILFGHWTVILSIVLWTIIMPFLWVTFFVLPICMVFLLNVKNGRNQKQLLVMNSIALLAQIALMTYFDFQIVGLP</sequence>
<feature type="transmembrane region" description="Helical" evidence="1">
    <location>
        <begin position="7"/>
        <end position="26"/>
    </location>
</feature>
<evidence type="ECO:0000256" key="1">
    <source>
        <dbReference type="SAM" id="Phobius"/>
    </source>
</evidence>
<evidence type="ECO:0000313" key="3">
    <source>
        <dbReference type="Proteomes" id="UP000276603"/>
    </source>
</evidence>
<dbReference type="Proteomes" id="UP000276603">
    <property type="component" value="Unassembled WGS sequence"/>
</dbReference>
<feature type="transmembrane region" description="Helical" evidence="1">
    <location>
        <begin position="72"/>
        <end position="89"/>
    </location>
</feature>
<protein>
    <submittedName>
        <fullName evidence="2">Uncharacterized protein</fullName>
    </submittedName>
</protein>
<keyword evidence="1" id="KW-0472">Membrane</keyword>
<organism evidence="2 3">
    <name type="scientific">Ulvibacterium marinum</name>
    <dbReference type="NCBI Taxonomy" id="2419782"/>
    <lineage>
        <taxon>Bacteria</taxon>
        <taxon>Pseudomonadati</taxon>
        <taxon>Bacteroidota</taxon>
        <taxon>Flavobacteriia</taxon>
        <taxon>Flavobacteriales</taxon>
        <taxon>Flavobacteriaceae</taxon>
        <taxon>Ulvibacterium</taxon>
    </lineage>
</organism>
<feature type="transmembrane region" description="Helical" evidence="1">
    <location>
        <begin position="120"/>
        <end position="138"/>
    </location>
</feature>
<dbReference type="EMBL" id="RBCJ01000002">
    <property type="protein sequence ID" value="RKN81652.1"/>
    <property type="molecule type" value="Genomic_DNA"/>
</dbReference>
<accession>A0A3B0C6Y4</accession>
<keyword evidence="1" id="KW-1133">Transmembrane helix</keyword>
<evidence type="ECO:0000313" key="2">
    <source>
        <dbReference type="EMBL" id="RKN81652.1"/>
    </source>
</evidence>
<name>A0A3B0C6Y4_9FLAO</name>
<dbReference type="AlphaFoldDB" id="A0A3B0C6Y4"/>
<comment type="caution">
    <text evidence="2">The sequence shown here is derived from an EMBL/GenBank/DDBJ whole genome shotgun (WGS) entry which is preliminary data.</text>
</comment>
<feature type="transmembrane region" description="Helical" evidence="1">
    <location>
        <begin position="38"/>
        <end position="60"/>
    </location>
</feature>
<keyword evidence="1" id="KW-0812">Transmembrane</keyword>
<gene>
    <name evidence="2" type="ORF">D7Z94_12165</name>
</gene>
<feature type="transmembrane region" description="Helical" evidence="1">
    <location>
        <begin position="95"/>
        <end position="111"/>
    </location>
</feature>